<proteinExistence type="predicted"/>
<reference evidence="1" key="2">
    <citation type="journal article" date="2024" name="Plant">
        <title>Genomic evolution and insights into agronomic trait innovations of Sesamum species.</title>
        <authorList>
            <person name="Miao H."/>
            <person name="Wang L."/>
            <person name="Qu L."/>
            <person name="Liu H."/>
            <person name="Sun Y."/>
            <person name="Le M."/>
            <person name="Wang Q."/>
            <person name="Wei S."/>
            <person name="Zheng Y."/>
            <person name="Lin W."/>
            <person name="Duan Y."/>
            <person name="Cao H."/>
            <person name="Xiong S."/>
            <person name="Wang X."/>
            <person name="Wei L."/>
            <person name="Li C."/>
            <person name="Ma Q."/>
            <person name="Ju M."/>
            <person name="Zhao R."/>
            <person name="Li G."/>
            <person name="Mu C."/>
            <person name="Tian Q."/>
            <person name="Mei H."/>
            <person name="Zhang T."/>
            <person name="Gao T."/>
            <person name="Zhang H."/>
        </authorList>
    </citation>
    <scope>NUCLEOTIDE SEQUENCE</scope>
    <source>
        <strain evidence="1">G02</strain>
    </source>
</reference>
<sequence>MEAQLFEAACSGNLQALSDIVRQSGVAVLLRLHLSGSIETPLHLASMFRQTEFVREYMMLSSISAYQLFQTQFRMVVSQVYLASATCAILRYGKTDQHTVAQPYFRLREIWALPRCPSIRQPLLSVPSLDYSALIRHVTSPLA</sequence>
<accession>A0AAW2MGZ3</accession>
<name>A0AAW2MGZ3_SESRA</name>
<protein>
    <submittedName>
        <fullName evidence="1">Uncharacterized protein</fullName>
    </submittedName>
</protein>
<evidence type="ECO:0000313" key="1">
    <source>
        <dbReference type="EMBL" id="KAL0329678.1"/>
    </source>
</evidence>
<organism evidence="1">
    <name type="scientific">Sesamum radiatum</name>
    <name type="common">Black benniseed</name>
    <dbReference type="NCBI Taxonomy" id="300843"/>
    <lineage>
        <taxon>Eukaryota</taxon>
        <taxon>Viridiplantae</taxon>
        <taxon>Streptophyta</taxon>
        <taxon>Embryophyta</taxon>
        <taxon>Tracheophyta</taxon>
        <taxon>Spermatophyta</taxon>
        <taxon>Magnoliopsida</taxon>
        <taxon>eudicotyledons</taxon>
        <taxon>Gunneridae</taxon>
        <taxon>Pentapetalae</taxon>
        <taxon>asterids</taxon>
        <taxon>lamiids</taxon>
        <taxon>Lamiales</taxon>
        <taxon>Pedaliaceae</taxon>
        <taxon>Sesamum</taxon>
    </lineage>
</organism>
<gene>
    <name evidence="1" type="ORF">Sradi_4954500</name>
</gene>
<comment type="caution">
    <text evidence="1">The sequence shown here is derived from an EMBL/GenBank/DDBJ whole genome shotgun (WGS) entry which is preliminary data.</text>
</comment>
<dbReference type="EMBL" id="JACGWJ010000022">
    <property type="protein sequence ID" value="KAL0329678.1"/>
    <property type="molecule type" value="Genomic_DNA"/>
</dbReference>
<reference evidence="1" key="1">
    <citation type="submission" date="2020-06" db="EMBL/GenBank/DDBJ databases">
        <authorList>
            <person name="Li T."/>
            <person name="Hu X."/>
            <person name="Zhang T."/>
            <person name="Song X."/>
            <person name="Zhang H."/>
            <person name="Dai N."/>
            <person name="Sheng W."/>
            <person name="Hou X."/>
            <person name="Wei L."/>
        </authorList>
    </citation>
    <scope>NUCLEOTIDE SEQUENCE</scope>
    <source>
        <strain evidence="1">G02</strain>
        <tissue evidence="1">Leaf</tissue>
    </source>
</reference>
<dbReference type="AlphaFoldDB" id="A0AAW2MGZ3"/>